<organism evidence="1 2">
    <name type="scientific">Roseiconus lacunae</name>
    <dbReference type="NCBI Taxonomy" id="2605694"/>
    <lineage>
        <taxon>Bacteria</taxon>
        <taxon>Pseudomonadati</taxon>
        <taxon>Planctomycetota</taxon>
        <taxon>Planctomycetia</taxon>
        <taxon>Pirellulales</taxon>
        <taxon>Pirellulaceae</taxon>
        <taxon>Roseiconus</taxon>
    </lineage>
</organism>
<keyword evidence="2" id="KW-1185">Reference proteome</keyword>
<reference evidence="1 2" key="1">
    <citation type="submission" date="2023-06" db="EMBL/GenBank/DDBJ databases">
        <title>Roseiconus lacunae JC819 isolated from Gulf of Mannar region, Tamil Nadu.</title>
        <authorList>
            <person name="Pk S."/>
            <person name="Ch S."/>
            <person name="Ch V.R."/>
        </authorList>
    </citation>
    <scope>NUCLEOTIDE SEQUENCE [LARGE SCALE GENOMIC DNA]</scope>
    <source>
        <strain evidence="1 2">JC819</strain>
    </source>
</reference>
<proteinExistence type="predicted"/>
<name>A0ABT7PK15_9BACT</name>
<dbReference type="EMBL" id="JASZZN010000010">
    <property type="protein sequence ID" value="MDM4016837.1"/>
    <property type="molecule type" value="Genomic_DNA"/>
</dbReference>
<accession>A0ABT7PK15</accession>
<evidence type="ECO:0000313" key="2">
    <source>
        <dbReference type="Proteomes" id="UP001239462"/>
    </source>
</evidence>
<protein>
    <submittedName>
        <fullName evidence="1">Uncharacterized protein</fullName>
    </submittedName>
</protein>
<comment type="caution">
    <text evidence="1">The sequence shown here is derived from an EMBL/GenBank/DDBJ whole genome shotgun (WGS) entry which is preliminary data.</text>
</comment>
<sequence>MHRLAHSALADAVGLGSFGKAATTSDLAKNFERAKLQNESPLEKLILNLPDIKPGESGM</sequence>
<evidence type="ECO:0000313" key="1">
    <source>
        <dbReference type="EMBL" id="MDM4016837.1"/>
    </source>
</evidence>
<dbReference type="Proteomes" id="UP001239462">
    <property type="component" value="Unassembled WGS sequence"/>
</dbReference>
<dbReference type="RefSeq" id="WP_289164477.1">
    <property type="nucleotide sequence ID" value="NZ_JASZZN010000010.1"/>
</dbReference>
<gene>
    <name evidence="1" type="ORF">QTN89_15430</name>
</gene>